<keyword evidence="5" id="KW-0413">Isomerase</keyword>
<dbReference type="EC" id="5.2.1.8" evidence="2"/>
<evidence type="ECO:0000256" key="2">
    <source>
        <dbReference type="ARBA" id="ARBA00013194"/>
    </source>
</evidence>
<dbReference type="InterPro" id="IPR050245">
    <property type="entry name" value="PrsA_foldase"/>
</dbReference>
<evidence type="ECO:0000313" key="6">
    <source>
        <dbReference type="EMBL" id="KKR32720.1"/>
    </source>
</evidence>
<evidence type="ECO:0000256" key="4">
    <source>
        <dbReference type="ARBA" id="ARBA00023110"/>
    </source>
</evidence>
<dbReference type="InterPro" id="IPR027304">
    <property type="entry name" value="Trigger_fact/SurA_dom_sf"/>
</dbReference>
<proteinExistence type="predicted"/>
<accession>A0A0G0SDE0</accession>
<reference evidence="6 7" key="1">
    <citation type="journal article" date="2015" name="Nature">
        <title>rRNA introns, odd ribosomes, and small enigmatic genomes across a large radiation of phyla.</title>
        <authorList>
            <person name="Brown C.T."/>
            <person name="Hug L.A."/>
            <person name="Thomas B.C."/>
            <person name="Sharon I."/>
            <person name="Castelle C.J."/>
            <person name="Singh A."/>
            <person name="Wilkins M.J."/>
            <person name="Williams K.H."/>
            <person name="Banfield J.F."/>
        </authorList>
    </citation>
    <scope>NUCLEOTIDE SEQUENCE [LARGE SCALE GENOMIC DNA]</scope>
</reference>
<dbReference type="PANTHER" id="PTHR47245:SF1">
    <property type="entry name" value="FOLDASE PROTEIN PRSA"/>
    <property type="match status" value="1"/>
</dbReference>
<gene>
    <name evidence="6" type="ORF">UT63_C0034G0001</name>
</gene>
<dbReference type="GO" id="GO:0003755">
    <property type="term" value="F:peptidyl-prolyl cis-trans isomerase activity"/>
    <property type="evidence" value="ECO:0007669"/>
    <property type="project" value="UniProtKB-KW"/>
</dbReference>
<evidence type="ECO:0000313" key="7">
    <source>
        <dbReference type="Proteomes" id="UP000034539"/>
    </source>
</evidence>
<dbReference type="Gene3D" id="1.10.4030.10">
    <property type="entry name" value="Porin chaperone SurA, peptide-binding domain"/>
    <property type="match status" value="1"/>
</dbReference>
<feature type="non-terminal residue" evidence="6">
    <location>
        <position position="1"/>
    </location>
</feature>
<name>A0A0G0SDE0_9BACT</name>
<keyword evidence="4" id="KW-0697">Rotamase</keyword>
<evidence type="ECO:0000256" key="5">
    <source>
        <dbReference type="ARBA" id="ARBA00023235"/>
    </source>
</evidence>
<dbReference type="SUPFAM" id="SSF109998">
    <property type="entry name" value="Triger factor/SurA peptide-binding domain-like"/>
    <property type="match status" value="1"/>
</dbReference>
<protein>
    <recommendedName>
        <fullName evidence="2">peptidylprolyl isomerase</fullName>
        <ecNumber evidence="2">5.2.1.8</ecNumber>
    </recommendedName>
</protein>
<dbReference type="EMBL" id="LBXN01000034">
    <property type="protein sequence ID" value="KKR32720.1"/>
    <property type="molecule type" value="Genomic_DNA"/>
</dbReference>
<evidence type="ECO:0000256" key="1">
    <source>
        <dbReference type="ARBA" id="ARBA00000971"/>
    </source>
</evidence>
<keyword evidence="3" id="KW-0732">Signal</keyword>
<dbReference type="Proteomes" id="UP000034539">
    <property type="component" value="Unassembled WGS sequence"/>
</dbReference>
<sequence>GIVNGKPISAFQLNKALNDKYGKQTLEMMIDKQIILDAAAQKGVRVISKDVDNKEKELEKSLNGKVSLTELLKNQGLTKSDFRDQLLVRLTIEKLFSNQATVSDKEIDDFLTKNKDQLGETTDSAKLRQTAIDNIKQQKIAEEFDKWFADAKQKAKVTEYR</sequence>
<comment type="caution">
    <text evidence="6">The sequence shown here is derived from an EMBL/GenBank/DDBJ whole genome shotgun (WGS) entry which is preliminary data.</text>
</comment>
<comment type="catalytic activity">
    <reaction evidence="1">
        <text>[protein]-peptidylproline (omega=180) = [protein]-peptidylproline (omega=0)</text>
        <dbReference type="Rhea" id="RHEA:16237"/>
        <dbReference type="Rhea" id="RHEA-COMP:10747"/>
        <dbReference type="Rhea" id="RHEA-COMP:10748"/>
        <dbReference type="ChEBI" id="CHEBI:83833"/>
        <dbReference type="ChEBI" id="CHEBI:83834"/>
        <dbReference type="EC" id="5.2.1.8"/>
    </reaction>
</comment>
<dbReference type="PANTHER" id="PTHR47245">
    <property type="entry name" value="PEPTIDYLPROLYL ISOMERASE"/>
    <property type="match status" value="1"/>
</dbReference>
<organism evidence="6 7">
    <name type="scientific">Candidatus Gottesmanbacteria bacterium GW2011_GWC2_39_8</name>
    <dbReference type="NCBI Taxonomy" id="1618450"/>
    <lineage>
        <taxon>Bacteria</taxon>
        <taxon>Candidatus Gottesmaniibacteriota</taxon>
    </lineage>
</organism>
<evidence type="ECO:0000256" key="3">
    <source>
        <dbReference type="ARBA" id="ARBA00022729"/>
    </source>
</evidence>
<dbReference type="AlphaFoldDB" id="A0A0G0SDE0"/>